<evidence type="ECO:0000256" key="3">
    <source>
        <dbReference type="SAM" id="Phobius"/>
    </source>
</evidence>
<keyword evidence="3" id="KW-0472">Membrane</keyword>
<evidence type="ECO:0000313" key="5">
    <source>
        <dbReference type="Proteomes" id="UP000664859"/>
    </source>
</evidence>
<feature type="coiled-coil region" evidence="1">
    <location>
        <begin position="409"/>
        <end position="437"/>
    </location>
</feature>
<name>A0A836CM82_9STRA</name>
<feature type="region of interest" description="Disordered" evidence="2">
    <location>
        <begin position="577"/>
        <end position="643"/>
    </location>
</feature>
<accession>A0A836CM82</accession>
<feature type="compositionally biased region" description="Basic residues" evidence="2">
    <location>
        <begin position="1"/>
        <end position="16"/>
    </location>
</feature>
<reference evidence="4" key="1">
    <citation type="submission" date="2021-02" db="EMBL/GenBank/DDBJ databases">
        <title>First Annotated Genome of the Yellow-green Alga Tribonema minus.</title>
        <authorList>
            <person name="Mahan K.M."/>
        </authorList>
    </citation>
    <scope>NUCLEOTIDE SEQUENCE</scope>
    <source>
        <strain evidence="4">UTEX B ZZ1240</strain>
    </source>
</reference>
<gene>
    <name evidence="4" type="ORF">JKP88DRAFT_251318</name>
</gene>
<dbReference type="EMBL" id="JAFCMP010000015">
    <property type="protein sequence ID" value="KAG5191740.1"/>
    <property type="molecule type" value="Genomic_DNA"/>
</dbReference>
<dbReference type="Proteomes" id="UP000664859">
    <property type="component" value="Unassembled WGS sequence"/>
</dbReference>
<keyword evidence="3" id="KW-0812">Transmembrane</keyword>
<feature type="region of interest" description="Disordered" evidence="2">
    <location>
        <begin position="1"/>
        <end position="23"/>
    </location>
</feature>
<evidence type="ECO:0000313" key="4">
    <source>
        <dbReference type="EMBL" id="KAG5191740.1"/>
    </source>
</evidence>
<evidence type="ECO:0000256" key="2">
    <source>
        <dbReference type="SAM" id="MobiDB-lite"/>
    </source>
</evidence>
<protein>
    <submittedName>
        <fullName evidence="4">Uncharacterized protein</fullName>
    </submittedName>
</protein>
<keyword evidence="1" id="KW-0175">Coiled coil</keyword>
<proteinExistence type="predicted"/>
<feature type="transmembrane region" description="Helical" evidence="3">
    <location>
        <begin position="26"/>
        <end position="46"/>
    </location>
</feature>
<sequence>MNERKAHGRHRRHRQHREAAKTEHSLMGKTVLLGAAACLLGAAWYLPRCIKHQVAQRRKRKGHCNLQQQRRQLQLQAQQRQQRLLRKSSRRLALDSLIDREWLQLLAERLVADGELVQGVMDLVQSAPEGEERSQIALEEWPVAHKVMEACKDAHSYLSRALRMRPIYMTPDEWAAIDQATATHLSKMRSWSTMEASLLPFLRRYRATPWYRKLLKERQEYMLGLAFLRRYRATPWYRKLLKEYRKLLKERQEYMLGLADCLTIQREIIDGCMDQVEALAEDAPERAELVDEVVPLILRLCEHATQAYYLLLKTLVDDPYDVPLSQAQVYNIHSVLNSHHIHTTLVRWFWDAHKPLPVQETASSIRLRQASAALREQSVQLAAERAARAAALAAAQAAHEAELAAALAAQAAELAAAQAAQEAAQAAQAAAQAAAEAAALAARNNLRLKRGWAGRAWRLIHWRREQHRSATAASAAAAAAAAAPAAAVAAAPAVPGQALAAEEDVRPPPPPLSTACGGGAQHVRRVFGVHFIASATGVLRRAIITVAGVIGAIATTAAMMAALPAAAARSTASAAFPLRDNKTESSTWWQPQVRRQGRQRQRQQRACAASHIDAELHSTEAGVSNGTSGGGDNDDNRDSSSASIKTRSYIYVGGHATAAAATAAAS</sequence>
<keyword evidence="3" id="KW-1133">Transmembrane helix</keyword>
<keyword evidence="5" id="KW-1185">Reference proteome</keyword>
<dbReference type="AlphaFoldDB" id="A0A836CM82"/>
<organism evidence="4 5">
    <name type="scientific">Tribonema minus</name>
    <dbReference type="NCBI Taxonomy" id="303371"/>
    <lineage>
        <taxon>Eukaryota</taxon>
        <taxon>Sar</taxon>
        <taxon>Stramenopiles</taxon>
        <taxon>Ochrophyta</taxon>
        <taxon>PX clade</taxon>
        <taxon>Xanthophyceae</taxon>
        <taxon>Tribonematales</taxon>
        <taxon>Tribonemataceae</taxon>
        <taxon>Tribonema</taxon>
    </lineage>
</organism>
<comment type="caution">
    <text evidence="4">The sequence shown here is derived from an EMBL/GenBank/DDBJ whole genome shotgun (WGS) entry which is preliminary data.</text>
</comment>
<evidence type="ECO:0000256" key="1">
    <source>
        <dbReference type="SAM" id="Coils"/>
    </source>
</evidence>